<keyword evidence="1" id="KW-1133">Transmembrane helix</keyword>
<protein>
    <submittedName>
        <fullName evidence="2">Uncharacterized protein</fullName>
    </submittedName>
</protein>
<sequence length="93" mass="10416">MSLNTTSKQKLRAGSLDFSELSFRVAKVKWQNILLCIGMSICLYVTIMWNYTTKTTTSVTRVGLGLSEVPSDILQMSNLRYMLFESLRASAVG</sequence>
<comment type="caution">
    <text evidence="2">The sequence shown here is derived from an EMBL/GenBank/DDBJ whole genome shotgun (WGS) entry which is preliminary data.</text>
</comment>
<keyword evidence="3" id="KW-1185">Reference proteome</keyword>
<evidence type="ECO:0000313" key="2">
    <source>
        <dbReference type="EMBL" id="EAY30609.1"/>
    </source>
</evidence>
<organism evidence="2 3">
    <name type="scientific">Microscilla marina ATCC 23134</name>
    <dbReference type="NCBI Taxonomy" id="313606"/>
    <lineage>
        <taxon>Bacteria</taxon>
        <taxon>Pseudomonadati</taxon>
        <taxon>Bacteroidota</taxon>
        <taxon>Cytophagia</taxon>
        <taxon>Cytophagales</taxon>
        <taxon>Microscillaceae</taxon>
        <taxon>Microscilla</taxon>
    </lineage>
</organism>
<name>A1ZGJ2_MICM2</name>
<proteinExistence type="predicted"/>
<keyword evidence="1" id="KW-0812">Transmembrane</keyword>
<feature type="transmembrane region" description="Helical" evidence="1">
    <location>
        <begin position="33"/>
        <end position="51"/>
    </location>
</feature>
<dbReference type="AlphaFoldDB" id="A1ZGJ2"/>
<dbReference type="Proteomes" id="UP000004095">
    <property type="component" value="Unassembled WGS sequence"/>
</dbReference>
<evidence type="ECO:0000256" key="1">
    <source>
        <dbReference type="SAM" id="Phobius"/>
    </source>
</evidence>
<keyword evidence="1" id="KW-0472">Membrane</keyword>
<dbReference type="EMBL" id="AAWS01000006">
    <property type="protein sequence ID" value="EAY30609.1"/>
    <property type="molecule type" value="Genomic_DNA"/>
</dbReference>
<evidence type="ECO:0000313" key="3">
    <source>
        <dbReference type="Proteomes" id="UP000004095"/>
    </source>
</evidence>
<reference evidence="2 3" key="1">
    <citation type="submission" date="2007-01" db="EMBL/GenBank/DDBJ databases">
        <authorList>
            <person name="Haygood M."/>
            <person name="Podell S."/>
            <person name="Anderson C."/>
            <person name="Hopkinson B."/>
            <person name="Roe K."/>
            <person name="Barbeau K."/>
            <person name="Gaasterland T."/>
            <person name="Ferriera S."/>
            <person name="Johnson J."/>
            <person name="Kravitz S."/>
            <person name="Beeson K."/>
            <person name="Sutton G."/>
            <person name="Rogers Y.-H."/>
            <person name="Friedman R."/>
            <person name="Frazier M."/>
            <person name="Venter J.C."/>
        </authorList>
    </citation>
    <scope>NUCLEOTIDE SEQUENCE [LARGE SCALE GENOMIC DNA]</scope>
    <source>
        <strain evidence="2 3">ATCC 23134</strain>
    </source>
</reference>
<accession>A1ZGJ2</accession>
<gene>
    <name evidence="2" type="ORF">M23134_03247</name>
</gene>